<dbReference type="VEuPathDB" id="FungiDB:KRP22_5059"/>
<dbReference type="eggNOG" id="ENOG502SKNU">
    <property type="taxonomic scope" value="Eukaryota"/>
</dbReference>
<proteinExistence type="predicted"/>
<dbReference type="STRING" id="164328.H3GNM3"/>
<name>H3GNM3_PHYRM</name>
<keyword evidence="3" id="KW-1185">Reference proteome</keyword>
<dbReference type="HOGENOM" id="CLU_002570_0_0_1"/>
<evidence type="ECO:0000256" key="1">
    <source>
        <dbReference type="SAM" id="Coils"/>
    </source>
</evidence>
<evidence type="ECO:0008006" key="4">
    <source>
        <dbReference type="Google" id="ProtNLM"/>
    </source>
</evidence>
<dbReference type="VEuPathDB" id="FungiDB:KRP23_5150"/>
<dbReference type="VEuPathDB" id="FungiDB:KRP22_5062"/>
<dbReference type="InParanoid" id="H3GNM3"/>
<feature type="coiled-coil region" evidence="1">
    <location>
        <begin position="1092"/>
        <end position="1126"/>
    </location>
</feature>
<evidence type="ECO:0000313" key="3">
    <source>
        <dbReference type="Proteomes" id="UP000005238"/>
    </source>
</evidence>
<dbReference type="EMBL" id="DS566027">
    <property type="status" value="NOT_ANNOTATED_CDS"/>
    <property type="molecule type" value="Genomic_DNA"/>
</dbReference>
<dbReference type="PANTHER" id="PTHR35796">
    <property type="entry name" value="HYPOTHETICAL CYTOSOLIC PROTEIN"/>
    <property type="match status" value="1"/>
</dbReference>
<protein>
    <recommendedName>
        <fullName evidence="4">M96 mating-specific protein family</fullName>
    </recommendedName>
</protein>
<dbReference type="PANTHER" id="PTHR35796:SF3">
    <property type="entry name" value="BHLH DOMAIN-CONTAINING PROTEIN"/>
    <property type="match status" value="1"/>
</dbReference>
<reference evidence="2" key="2">
    <citation type="submission" date="2015-06" db="UniProtKB">
        <authorList>
            <consortium name="EnsemblProtists"/>
        </authorList>
    </citation>
    <scope>IDENTIFICATION</scope>
    <source>
        <strain evidence="2">Pr102</strain>
    </source>
</reference>
<dbReference type="VEuPathDB" id="FungiDB:KRP23_5148"/>
<dbReference type="EnsemblProtists" id="Phyra78216">
    <property type="protein sequence ID" value="Phyra78216"/>
    <property type="gene ID" value="Phyra78216"/>
</dbReference>
<organism evidence="2 3">
    <name type="scientific">Phytophthora ramorum</name>
    <name type="common">Sudden oak death agent</name>
    <dbReference type="NCBI Taxonomy" id="164328"/>
    <lineage>
        <taxon>Eukaryota</taxon>
        <taxon>Sar</taxon>
        <taxon>Stramenopiles</taxon>
        <taxon>Oomycota</taxon>
        <taxon>Peronosporomycetes</taxon>
        <taxon>Peronosporales</taxon>
        <taxon>Peronosporaceae</taxon>
        <taxon>Phytophthora</taxon>
    </lineage>
</organism>
<dbReference type="Proteomes" id="UP000005238">
    <property type="component" value="Unassembled WGS sequence"/>
</dbReference>
<dbReference type="VEuPathDB" id="FungiDB:KRP23_5151"/>
<sequence length="1796" mass="202636">MSFLQNEDAARAFEAALSFVDEYSFPESDAHVQPSAAVVGPQPVEEADENVQRRARANAKKRLLRKAGLYDDPNRARKERKLEITFLRRQLEQMQLELKTLQTPQRRQDTGKQERAQRGVLVATRSNPAVSSAWKEVAGHQREQRDKAEKENVRLKLIVERQQKLAEALETLVQARIKQQPKLGRCFTGRTLDFRADINDFKGLIRELGKARREVDAVFAANRLNMTESSHHGVQLRSSKGVNGMHLEVFSNKAMPFNVYATAEATWDHFKGMKKHGGNGNLYDKAAKCLDSPYTIIEDYAKELFANTARADVRVKQIVRRYVEADRELVILVASVSPVSIAHEPLAGLTFNYRCYALIKRAAAATKDHDLSLLQMCTLASLENEENRTYDPAYMRALGNFVLGNTAGNIKADQELIENVLVEQVLTRRNQSLRALQIPRHDSHIVHLNFISRDLPAMALCPDDDQALEAALSFLDEFPFDGGDALAVVTAGDDLSPSMLQTPQCKTPLLLDKEIKRRNVNERKKLLRKAGVYADPNRARNARRLELAFLKEQIEKLQVHLQTLQKSCSGQRTAAQQQTALITAQQIPSMWQSISDSQRKRREGAELENVRLKLVVDRHQKVADNLRDLLQKRANQLASECSSFMDVSAPKPHIVHVLDFRGDLTDFEALFRLNEAAYREVDAIFADNGLAKMVASPSDVHIREGVGGKYLELFANKLLPFRLSDATEAAWDHFKGTKKHASNGNIYEKAAKNLDKPYTIIEDFTKELYSNNSRADIKVKQVVRRYVERDRDVVIWISHVSPTEIKHKLLRGLTYHLRGYALTKRSPASTPERELSQLQFCSLISLDQEPGTRRAWLLRLEGKSRSLITTSSSCLASKPFGREHAFVAGLAATRGLRSLLSSTRNAMAFLQGDDEGDKVFEATMSFINEFPFDESEADALKGAASKTSAPVATTQELKPVDSGIDVVEISCGDGGLATKSTASAASCTVPSILSVDTTGMTRREKTTARNARKKLLRKVGIYGDSNRVRNERKLEIAYLRARIEELQIDLHALQTHKGGQLTTTSIHSQQQNRDQGSNTSALVVTKATTQISSIFQELADRQQRRRKEAERENIRLKLVMERQRKVASTLSSLLQKRASQLASDCSCFSSLNCPKHQIVHVLDYHGDVSSFQGLFRHLAAAYRDIDAVFAANGLSNMVVTPSDVHIREGVNGKYLEVFSNKVLPFKLRDATEAAWDHFKGTEKHMGNGSLYQKTKKELDEPYTVIEEFTKEVHSNNSRADVKMKQVVRRFVDPDRDIVIWVASVAPTEIKHKMLQGLTYHLRGYALTKRSAASTPSQELSQLQFCYLISLDQDIETRCGPDEMRALTNFLIVNTAQNMRVHQSGIENHMAFFLDEDDGGRVLEAALSFVDRFELDSSPRANSTAPRALSVLPSTPLDANADELTRRAVGNAKKRILRKAGVYSDPNRARNERRREVESLRQQVEKLQIPSMWQQVAAQQYRRRNEVESENVRLKRIAARQKKVAESLGAMLKKRANQLTSDCSYFTDTIPRQQLVGMTTFQEDVGDFQGLFRQLEAARREIDVVFAANGLANMVVTPSDVHIREGDDGEYLEAFSNKFLAFRLPSVTEALWSHFKGLDKHAGNGKLYEKAAKDLDESCTIMEHYTMEMHSNTSRADIRVKQVIRRYVEEDRDIVIWVSRVSPVEIKHKMLRGLTYHLRGHAMAKRSSASTPERDLSQLQFCSLISFDHEAETFHNLDNVRAIMNFLIVNTAQKMKVHQDCIENALAEQALRREIAG</sequence>
<keyword evidence="1" id="KW-0175">Coiled coil</keyword>
<accession>H3GNM3</accession>
<reference evidence="3" key="1">
    <citation type="journal article" date="2006" name="Science">
        <title>Phytophthora genome sequences uncover evolutionary origins and mechanisms of pathogenesis.</title>
        <authorList>
            <person name="Tyler B.M."/>
            <person name="Tripathy S."/>
            <person name="Zhang X."/>
            <person name="Dehal P."/>
            <person name="Jiang R.H."/>
            <person name="Aerts A."/>
            <person name="Arredondo F.D."/>
            <person name="Baxter L."/>
            <person name="Bensasson D."/>
            <person name="Beynon J.L."/>
            <person name="Chapman J."/>
            <person name="Damasceno C.M."/>
            <person name="Dorrance A.E."/>
            <person name="Dou D."/>
            <person name="Dickerman A.W."/>
            <person name="Dubchak I.L."/>
            <person name="Garbelotto M."/>
            <person name="Gijzen M."/>
            <person name="Gordon S.G."/>
            <person name="Govers F."/>
            <person name="Grunwald N.J."/>
            <person name="Huang W."/>
            <person name="Ivors K.L."/>
            <person name="Jones R.W."/>
            <person name="Kamoun S."/>
            <person name="Krampis K."/>
            <person name="Lamour K.H."/>
            <person name="Lee M.K."/>
            <person name="McDonald W.H."/>
            <person name="Medina M."/>
            <person name="Meijer H.J."/>
            <person name="Nordberg E.K."/>
            <person name="Maclean D.J."/>
            <person name="Ospina-Giraldo M.D."/>
            <person name="Morris P.F."/>
            <person name="Phuntumart V."/>
            <person name="Putnam N.H."/>
            <person name="Rash S."/>
            <person name="Rose J.K."/>
            <person name="Sakihama Y."/>
            <person name="Salamov A.A."/>
            <person name="Savidor A."/>
            <person name="Scheuring C.F."/>
            <person name="Smith B.M."/>
            <person name="Sobral B.W."/>
            <person name="Terry A."/>
            <person name="Torto-Alalibo T.A."/>
            <person name="Win J."/>
            <person name="Xu Z."/>
            <person name="Zhang H."/>
            <person name="Grigoriev I.V."/>
            <person name="Rokhsar D.S."/>
            <person name="Boore J.L."/>
        </authorList>
    </citation>
    <scope>NUCLEOTIDE SEQUENCE [LARGE SCALE GENOMIC DNA]</scope>
    <source>
        <strain evidence="3">Pr102</strain>
    </source>
</reference>
<evidence type="ECO:0000313" key="2">
    <source>
        <dbReference type="EnsemblProtists" id="Phyra78216"/>
    </source>
</evidence>